<dbReference type="HOGENOM" id="CLU_408316_0_0_1"/>
<dbReference type="SUPFAM" id="SSF50978">
    <property type="entry name" value="WD40 repeat-like"/>
    <property type="match status" value="1"/>
</dbReference>
<reference evidence="2" key="1">
    <citation type="submission" date="2013-12" db="EMBL/GenBank/DDBJ databases">
        <authorList>
            <person name="Genoscope - CEA"/>
        </authorList>
    </citation>
    <scope>NUCLEOTIDE SEQUENCE</scope>
    <source>
        <strain evidence="2">CBS 1993</strain>
    </source>
</reference>
<dbReference type="InterPro" id="IPR003903">
    <property type="entry name" value="UIM_dom"/>
</dbReference>
<dbReference type="EMBL" id="HG793131">
    <property type="protein sequence ID" value="CDK30001.1"/>
    <property type="molecule type" value="Genomic_DNA"/>
</dbReference>
<dbReference type="STRING" id="1382522.W6MT58"/>
<dbReference type="Gene3D" id="1.20.1280.50">
    <property type="match status" value="1"/>
</dbReference>
<dbReference type="GeneID" id="34523368"/>
<dbReference type="Proteomes" id="UP000019384">
    <property type="component" value="Unassembled WGS sequence"/>
</dbReference>
<dbReference type="Pfam" id="PF12937">
    <property type="entry name" value="F-box-like"/>
    <property type="match status" value="1"/>
</dbReference>
<dbReference type="OrthoDB" id="2095648at2759"/>
<feature type="domain" description="F-box" evidence="1">
    <location>
        <begin position="16"/>
        <end position="62"/>
    </location>
</feature>
<dbReference type="InterPro" id="IPR036047">
    <property type="entry name" value="F-box-like_dom_sf"/>
</dbReference>
<protein>
    <recommendedName>
        <fullName evidence="1">F-box domain-containing protein</fullName>
    </recommendedName>
</protein>
<dbReference type="PROSITE" id="PS50330">
    <property type="entry name" value="UIM"/>
    <property type="match status" value="1"/>
</dbReference>
<dbReference type="SMART" id="SM00726">
    <property type="entry name" value="UIM"/>
    <property type="match status" value="3"/>
</dbReference>
<dbReference type="CDD" id="cd09917">
    <property type="entry name" value="F-box_SF"/>
    <property type="match status" value="1"/>
</dbReference>
<dbReference type="SUPFAM" id="SSF81383">
    <property type="entry name" value="F-box domain"/>
    <property type="match status" value="1"/>
</dbReference>
<reference evidence="2" key="2">
    <citation type="submission" date="2014-02" db="EMBL/GenBank/DDBJ databases">
        <title>Complete DNA sequence of /Kuraishia capsulata/ illustrates novel genomic features among budding yeasts (/Saccharomycotina/).</title>
        <authorList>
            <person name="Morales L."/>
            <person name="Noel B."/>
            <person name="Porcel B."/>
            <person name="Marcet-Houben M."/>
            <person name="Hullo M-F."/>
            <person name="Sacerdot C."/>
            <person name="Tekaia F."/>
            <person name="Leh-Louis V."/>
            <person name="Despons L."/>
            <person name="Khanna V."/>
            <person name="Aury J-M."/>
            <person name="Barbe V."/>
            <person name="Couloux A."/>
            <person name="Labadie K."/>
            <person name="Pelletier E."/>
            <person name="Souciet J-L."/>
            <person name="Boekhout T."/>
            <person name="Gabaldon T."/>
            <person name="Wincker P."/>
            <person name="Dujon B."/>
        </authorList>
    </citation>
    <scope>NUCLEOTIDE SEQUENCE</scope>
    <source>
        <strain evidence="2">CBS 1993</strain>
    </source>
</reference>
<dbReference type="RefSeq" id="XP_022461980.1">
    <property type="nucleotide sequence ID" value="XM_022604740.1"/>
</dbReference>
<proteinExistence type="predicted"/>
<organism evidence="2 3">
    <name type="scientific">Kuraishia capsulata CBS 1993</name>
    <dbReference type="NCBI Taxonomy" id="1382522"/>
    <lineage>
        <taxon>Eukaryota</taxon>
        <taxon>Fungi</taxon>
        <taxon>Dikarya</taxon>
        <taxon>Ascomycota</taxon>
        <taxon>Saccharomycotina</taxon>
        <taxon>Pichiomycetes</taxon>
        <taxon>Pichiales</taxon>
        <taxon>Pichiaceae</taxon>
        <taxon>Kuraishia</taxon>
    </lineage>
</organism>
<dbReference type="InterPro" id="IPR001810">
    <property type="entry name" value="F-box_dom"/>
</dbReference>
<evidence type="ECO:0000259" key="1">
    <source>
        <dbReference type="PROSITE" id="PS50181"/>
    </source>
</evidence>
<gene>
    <name evidence="2" type="ORF">KUCA_T00005996001</name>
</gene>
<accession>W6MT58</accession>
<dbReference type="InterPro" id="IPR015943">
    <property type="entry name" value="WD40/YVTN_repeat-like_dom_sf"/>
</dbReference>
<evidence type="ECO:0000313" key="3">
    <source>
        <dbReference type="Proteomes" id="UP000019384"/>
    </source>
</evidence>
<name>W6MT58_9ASCO</name>
<dbReference type="Gene3D" id="2.130.10.10">
    <property type="entry name" value="YVTN repeat-like/Quinoprotein amine dehydrogenase"/>
    <property type="match status" value="1"/>
</dbReference>
<keyword evidence="3" id="KW-1185">Reference proteome</keyword>
<dbReference type="AlphaFoldDB" id="W6MT58"/>
<dbReference type="SMART" id="SM00256">
    <property type="entry name" value="FBOX"/>
    <property type="match status" value="1"/>
</dbReference>
<evidence type="ECO:0000313" key="2">
    <source>
        <dbReference type="EMBL" id="CDK30001.1"/>
    </source>
</evidence>
<dbReference type="PROSITE" id="PS50181">
    <property type="entry name" value="FBOX"/>
    <property type="match status" value="1"/>
</dbReference>
<sequence length="605" mass="66768">MDSLGNYTERSVEPELGSFGEFPPEILAVIFSHLDPHTLNSLRAVSRLWDSIAGDDQVWRLLYRREFGYAGSLTRGNSWRQEYLTRSQAQDRWLRGKAVHHSSTLSQIHVSRIAVDFANERLFCSSMAHGGFTVSDLKSNKEPLFIRCAQSGFTSFDFGKNGMAMGKWDGSVTIRLFQSDKNDLLSDGSADMITATCVAKGHLPGHQGTVGCLTGDSQGWLKAWDMRFCQRLNVLRVGTEPIVAIVSDFDGNVLVKDATSRVFAIHNFGTPRQLFYGEPSAFVEFAAVDYGGRRVVINAGAYVAICSFDQSTFGQTTTYIPSSTVFKVAIDENSASRRPTSHPIAGADSCMCAILEKSGMVVIIDLRDLSTVVRTQFGPRASDVAKVEAGESPPVCSICVNSVVCLLGFYNGYVAVHSSVTGEFMRSASVRIPKRLVNYRNTNIAVANVAIDPDASSARGVFSCGSCIQYFEFGHAPRKQREKRGFVRGGTTDKRDGLLSKMRQEYDDYQHLNHEQELQDARFETFNGDVGSDIELEMAIALSQSIQQPSRTSDEDDHLRLALAMSARSQEPHGYSENEDEDEQLRLAMEISRLETGADAGVYTD</sequence>
<dbReference type="InterPro" id="IPR036322">
    <property type="entry name" value="WD40_repeat_dom_sf"/>
</dbReference>